<evidence type="ECO:0000313" key="1">
    <source>
        <dbReference type="EMBL" id="KAJ9118105.1"/>
    </source>
</evidence>
<proteinExistence type="predicted"/>
<organism evidence="1 2">
    <name type="scientific">Naganishia vaughanmartiniae</name>
    <dbReference type="NCBI Taxonomy" id="1424756"/>
    <lineage>
        <taxon>Eukaryota</taxon>
        <taxon>Fungi</taxon>
        <taxon>Dikarya</taxon>
        <taxon>Basidiomycota</taxon>
        <taxon>Agaricomycotina</taxon>
        <taxon>Tremellomycetes</taxon>
        <taxon>Filobasidiales</taxon>
        <taxon>Filobasidiaceae</taxon>
        <taxon>Naganishia</taxon>
    </lineage>
</organism>
<protein>
    <submittedName>
        <fullName evidence="1">Uncharacterized protein</fullName>
    </submittedName>
</protein>
<comment type="caution">
    <text evidence="1">The sequence shown here is derived from an EMBL/GenBank/DDBJ whole genome shotgun (WGS) entry which is preliminary data.</text>
</comment>
<sequence length="687" mass="74381">MGGIRKKTSKRGTTRQRASIQRKATTTRRRNGREAKKDVTWKSKKTTDPGIPNNFPYKEQVLAELAEQKRLAQEHKAAVKAAKKAAQEEAVAGAVKGNKKGGVDAEDDGGADSDEEDNPGIIKLHGRVPVNPGKVASTATETRERSPSASPPPDLVDTLLPTLQSALDRAHVVLELVDVRDPPTYRSKFLEHAITEGQESAVGKSTRKWTDKLLIVLNKVDLVPREAVQAWLTAIRDEFKGNPNVQVCAFKSSMTTTQKTTGPSTRGVPIGKDGLLAILRSWAVEKAASTPEDANLIVAVLGQPNVGKSSLINTLLGRPALATEPESKPSGTSPTTQTPCESVLPLSATGPTHPIHVIDTPGWEAVPPDVDAEMEKTAELDDAEDVEAQKAVWDALEQMVARDMLTRNLGRVDKVKDTFPLVKQVIQRANAQDLMLAYTVPAFQSGDVEAFLTGVARSQGRLKKHGVPDLDGAARTILRDWSLGTFPYYTLPVSAKKAKAASSIVDAKDAALLDALKTRTEMKREQPRGLIRLKPGSVDDRELILDDEFGVDEESDEEEDDEFDDEEEEDDEEDVEDDLEEGSEEGEEVVFSQDEEPPVESEDEEPAPAPIGKKRKAAPEPVPSKKRRVEAPAAAPAPVSVSKVAAAPVSALKQTAATSAAEKKRRRVSESGSVAAPNTKKVKFARR</sequence>
<evidence type="ECO:0000313" key="2">
    <source>
        <dbReference type="Proteomes" id="UP001243375"/>
    </source>
</evidence>
<name>A0ACC2X229_9TREE</name>
<accession>A0ACC2X229</accession>
<gene>
    <name evidence="1" type="ORF">QFC22_004004</name>
</gene>
<keyword evidence="2" id="KW-1185">Reference proteome</keyword>
<dbReference type="Proteomes" id="UP001243375">
    <property type="component" value="Unassembled WGS sequence"/>
</dbReference>
<dbReference type="EMBL" id="JASBWU010000011">
    <property type="protein sequence ID" value="KAJ9118105.1"/>
    <property type="molecule type" value="Genomic_DNA"/>
</dbReference>
<reference evidence="1" key="1">
    <citation type="submission" date="2023-04" db="EMBL/GenBank/DDBJ databases">
        <title>Draft Genome sequencing of Naganishia species isolated from polar environments using Oxford Nanopore Technology.</title>
        <authorList>
            <person name="Leo P."/>
            <person name="Venkateswaran K."/>
        </authorList>
    </citation>
    <scope>NUCLEOTIDE SEQUENCE</scope>
    <source>
        <strain evidence="1">MNA-CCFEE 5425</strain>
    </source>
</reference>